<evidence type="ECO:0000256" key="2">
    <source>
        <dbReference type="ARBA" id="ARBA00022723"/>
    </source>
</evidence>
<dbReference type="Gene3D" id="3.40.630.10">
    <property type="entry name" value="Zn peptidases"/>
    <property type="match status" value="1"/>
</dbReference>
<feature type="region of interest" description="Disordered" evidence="4">
    <location>
        <begin position="146"/>
        <end position="167"/>
    </location>
</feature>
<evidence type="ECO:0000256" key="3">
    <source>
        <dbReference type="ARBA" id="ARBA00022801"/>
    </source>
</evidence>
<dbReference type="PANTHER" id="PTHR43270:SF12">
    <property type="entry name" value="SUCCINYL-DIAMINOPIMELATE DESUCCINYLASE"/>
    <property type="match status" value="1"/>
</dbReference>
<evidence type="ECO:0000256" key="1">
    <source>
        <dbReference type="ARBA" id="ARBA00022670"/>
    </source>
</evidence>
<dbReference type="GO" id="GO:0008233">
    <property type="term" value="F:peptidase activity"/>
    <property type="evidence" value="ECO:0007669"/>
    <property type="project" value="UniProtKB-KW"/>
</dbReference>
<dbReference type="Pfam" id="PF07687">
    <property type="entry name" value="M20_dimer"/>
    <property type="match status" value="1"/>
</dbReference>
<keyword evidence="7" id="KW-1185">Reference proteome</keyword>
<protein>
    <submittedName>
        <fullName evidence="6">Dipeptidase</fullName>
    </submittedName>
</protein>
<evidence type="ECO:0000313" key="6">
    <source>
        <dbReference type="EMBL" id="TPG18333.1"/>
    </source>
</evidence>
<accession>A0A502CZR7</accession>
<keyword evidence="2" id="KW-0479">Metal-binding</keyword>
<dbReference type="SUPFAM" id="SSF53187">
    <property type="entry name" value="Zn-dependent exopeptidases"/>
    <property type="match status" value="1"/>
</dbReference>
<dbReference type="GO" id="GO:0046872">
    <property type="term" value="F:metal ion binding"/>
    <property type="evidence" value="ECO:0007669"/>
    <property type="project" value="UniProtKB-KW"/>
</dbReference>
<name>A0A502CZR7_9MICO</name>
<dbReference type="GO" id="GO:0006508">
    <property type="term" value="P:proteolysis"/>
    <property type="evidence" value="ECO:0007669"/>
    <property type="project" value="UniProtKB-KW"/>
</dbReference>
<evidence type="ECO:0000313" key="7">
    <source>
        <dbReference type="Proteomes" id="UP000317722"/>
    </source>
</evidence>
<evidence type="ECO:0000256" key="4">
    <source>
        <dbReference type="SAM" id="MobiDB-lite"/>
    </source>
</evidence>
<keyword evidence="1" id="KW-0645">Protease</keyword>
<dbReference type="NCBIfam" id="NF005914">
    <property type="entry name" value="PRK07907.1"/>
    <property type="match status" value="1"/>
</dbReference>
<proteinExistence type="predicted"/>
<keyword evidence="3" id="KW-0378">Hydrolase</keyword>
<sequence>MSVPCGSHKAAARTASQASCASFVGSHAGHAAYLEVVAEPRVRLADVTDDVLTTDQISALKTTVAGLMPGLRKDLEDLTRIPSVSLDAFDQAHVEASAEATAALLRAEGLDVEIVREGGRPAVIGHIDGPEGAPTVMLYAHHDVQPPGDDKDWDSPPFEPTERDGRLYGRGAADDKAGIMAHLAALRAHAGNLPVGVTVFVEGEEEIGSDSLPTLLEKHGEKLRADAIVLADSTNWAIGEPALTTTLRGLIRVVVTVTTLDHGVHSGMFGGAVPDAITPLIRILATLHDDAGDVAIAGLKSGKASDLAFDEARLREESGLLDGVEVIGTGSLLDRIWAKPTATVIGIDAPSVAKSSNTLVPTASAKVSIRLAPDEVPMDAYAAMQRHIEANIPWGARVEVHLDDQGAGFDADADGPVYDQARAAFTDAWGVEPVDIGVGGSIPFVASFAEKFPDAAILVTGVEDPDTRAHGANESLHLGEFEKVCVAEAVLLARLGAMPR</sequence>
<dbReference type="InterPro" id="IPR002933">
    <property type="entry name" value="Peptidase_M20"/>
</dbReference>
<dbReference type="AlphaFoldDB" id="A0A502CZR7"/>
<reference evidence="6 7" key="1">
    <citation type="journal article" date="2019" name="Environ. Microbiol.">
        <title>Species interactions and distinct microbial communities in high Arctic permafrost affected cryosols are associated with the CH4 and CO2 gas fluxes.</title>
        <authorList>
            <person name="Altshuler I."/>
            <person name="Hamel J."/>
            <person name="Turney S."/>
            <person name="Magnuson E."/>
            <person name="Levesque R."/>
            <person name="Greer C."/>
            <person name="Whyte L.G."/>
        </authorList>
    </citation>
    <scope>NUCLEOTIDE SEQUENCE [LARGE SCALE GENOMIC DNA]</scope>
    <source>
        <strain evidence="6 7">S9.3A</strain>
    </source>
</reference>
<dbReference type="EMBL" id="RCZM01000002">
    <property type="protein sequence ID" value="TPG18333.1"/>
    <property type="molecule type" value="Genomic_DNA"/>
</dbReference>
<gene>
    <name evidence="6" type="ORF">EAH86_08185</name>
</gene>
<feature type="domain" description="Peptidase M20 dimerisation" evidence="5">
    <location>
        <begin position="247"/>
        <end position="393"/>
    </location>
</feature>
<organism evidence="6 7">
    <name type="scientific">Pedococcus bigeumensis</name>
    <dbReference type="NCBI Taxonomy" id="433644"/>
    <lineage>
        <taxon>Bacteria</taxon>
        <taxon>Bacillati</taxon>
        <taxon>Actinomycetota</taxon>
        <taxon>Actinomycetes</taxon>
        <taxon>Micrococcales</taxon>
        <taxon>Intrasporangiaceae</taxon>
        <taxon>Pedococcus</taxon>
    </lineage>
</organism>
<evidence type="ECO:0000259" key="5">
    <source>
        <dbReference type="Pfam" id="PF07687"/>
    </source>
</evidence>
<dbReference type="InterPro" id="IPR011650">
    <property type="entry name" value="Peptidase_M20_dimer"/>
</dbReference>
<dbReference type="Gene3D" id="3.30.70.360">
    <property type="match status" value="1"/>
</dbReference>
<dbReference type="PANTHER" id="PTHR43270">
    <property type="entry name" value="BETA-ALA-HIS DIPEPTIDASE"/>
    <property type="match status" value="1"/>
</dbReference>
<comment type="caution">
    <text evidence="6">The sequence shown here is derived from an EMBL/GenBank/DDBJ whole genome shotgun (WGS) entry which is preliminary data.</text>
</comment>
<dbReference type="Proteomes" id="UP000317722">
    <property type="component" value="Unassembled WGS sequence"/>
</dbReference>
<dbReference type="InterPro" id="IPR051458">
    <property type="entry name" value="Cyt/Met_Dipeptidase"/>
</dbReference>
<dbReference type="OrthoDB" id="9761532at2"/>
<dbReference type="Pfam" id="PF01546">
    <property type="entry name" value="Peptidase_M20"/>
    <property type="match status" value="1"/>
</dbReference>